<name>A0AAN2K7G9_ENTAG</name>
<feature type="region of interest" description="Disordered" evidence="1">
    <location>
        <begin position="1"/>
        <end position="20"/>
    </location>
</feature>
<dbReference type="EMBL" id="OW970316">
    <property type="protein sequence ID" value="CAH6371098.1"/>
    <property type="molecule type" value="Genomic_DNA"/>
</dbReference>
<geneLocation type="plasmid" evidence="2 3">
    <name>P1</name>
</geneLocation>
<gene>
    <name evidence="2" type="ORF">DAPPPG734_23265</name>
</gene>
<reference evidence="2" key="1">
    <citation type="submission" date="2022-05" db="EMBL/GenBank/DDBJ databases">
        <authorList>
            <person name="Pothier F. J."/>
        </authorList>
    </citation>
    <scope>NUCLEOTIDE SEQUENCE</scope>
    <source>
        <strain evidence="2">DAPP-PG734</strain>
        <plasmid evidence="2">P1</plasmid>
    </source>
</reference>
<feature type="compositionally biased region" description="Polar residues" evidence="1">
    <location>
        <begin position="1"/>
        <end position="13"/>
    </location>
</feature>
<sequence length="44" mass="4962">MTGQTFSHPQDISTGLPHEAAQADLKEWHRIVAERGCKKSFHKS</sequence>
<accession>A0AAN2K7G9</accession>
<protein>
    <submittedName>
        <fullName evidence="2">Uncharacterized protein</fullName>
    </submittedName>
</protein>
<organism evidence="2 3">
    <name type="scientific">Enterobacter agglomerans</name>
    <name type="common">Erwinia herbicola</name>
    <name type="synonym">Pantoea agglomerans</name>
    <dbReference type="NCBI Taxonomy" id="549"/>
    <lineage>
        <taxon>Bacteria</taxon>
        <taxon>Pseudomonadati</taxon>
        <taxon>Pseudomonadota</taxon>
        <taxon>Gammaproteobacteria</taxon>
        <taxon>Enterobacterales</taxon>
        <taxon>Erwiniaceae</taxon>
        <taxon>Pantoea</taxon>
        <taxon>Pantoea agglomerans group</taxon>
    </lineage>
</organism>
<keyword evidence="2" id="KW-0614">Plasmid</keyword>
<evidence type="ECO:0000313" key="3">
    <source>
        <dbReference type="Proteomes" id="UP001158961"/>
    </source>
</evidence>
<dbReference type="Proteomes" id="UP001158961">
    <property type="component" value="Plasmid P1"/>
</dbReference>
<dbReference type="AlphaFoldDB" id="A0AAN2K7G9"/>
<evidence type="ECO:0000313" key="2">
    <source>
        <dbReference type="EMBL" id="CAH6371098.1"/>
    </source>
</evidence>
<proteinExistence type="predicted"/>
<evidence type="ECO:0000256" key="1">
    <source>
        <dbReference type="SAM" id="MobiDB-lite"/>
    </source>
</evidence>